<organism evidence="1">
    <name type="scientific">marine sediment metagenome</name>
    <dbReference type="NCBI Taxonomy" id="412755"/>
    <lineage>
        <taxon>unclassified sequences</taxon>
        <taxon>metagenomes</taxon>
        <taxon>ecological metagenomes</taxon>
    </lineage>
</organism>
<dbReference type="InterPro" id="IPR014942">
    <property type="entry name" value="AbiEii"/>
</dbReference>
<dbReference type="EMBL" id="LAZR01001230">
    <property type="protein sequence ID" value="KKN48258.1"/>
    <property type="molecule type" value="Genomic_DNA"/>
</dbReference>
<protein>
    <submittedName>
        <fullName evidence="1">Uncharacterized protein</fullName>
    </submittedName>
</protein>
<gene>
    <name evidence="1" type="ORF">LCGC14_0654700</name>
</gene>
<dbReference type="Pfam" id="PF08843">
    <property type="entry name" value="AbiEii"/>
    <property type="match status" value="1"/>
</dbReference>
<dbReference type="AlphaFoldDB" id="A0A0F9U3L9"/>
<reference evidence="1" key="1">
    <citation type="journal article" date="2015" name="Nature">
        <title>Complex archaea that bridge the gap between prokaryotes and eukaryotes.</title>
        <authorList>
            <person name="Spang A."/>
            <person name="Saw J.H."/>
            <person name="Jorgensen S.L."/>
            <person name="Zaremba-Niedzwiedzka K."/>
            <person name="Martijn J."/>
            <person name="Lind A.E."/>
            <person name="van Eijk R."/>
            <person name="Schleper C."/>
            <person name="Guy L."/>
            <person name="Ettema T.J."/>
        </authorList>
    </citation>
    <scope>NUCLEOTIDE SEQUENCE</scope>
</reference>
<name>A0A0F9U3L9_9ZZZZ</name>
<proteinExistence type="predicted"/>
<comment type="caution">
    <text evidence="1">The sequence shown here is derived from an EMBL/GenBank/DDBJ whole genome shotgun (WGS) entry which is preliminary data.</text>
</comment>
<sequence>MKLKSQYSSAKTNACFSIIVELMTYLKKYSHNIVLVGGWVPYFLYGEIKAEEEEHVGSLDVDLALNFLLIPEQDYQTITDILEERGYKNRKDRRGNIIHASYERTFIDRNNNEHTIQVDFLASEYGGSSRNKRHQRIHDMLARKGRGIDLVFESCVERELEANMPNGARTKIKLKVANLYSIIATKGFAFNERGSEKDAYDIYWLFKNHPKGEAGVIKELSRQTNKKLFIQALNLIKESFKNLDSLGPVAVANFFEPSEAEEREIIQRDSYETINRIMKYLKI</sequence>
<evidence type="ECO:0000313" key="1">
    <source>
        <dbReference type="EMBL" id="KKN48258.1"/>
    </source>
</evidence>
<accession>A0A0F9U3L9</accession>